<dbReference type="SUPFAM" id="SSF51351">
    <property type="entry name" value="Triosephosphate isomerase (TIM)"/>
    <property type="match status" value="1"/>
</dbReference>
<comment type="similarity">
    <text evidence="1 4">Belongs to the triosephosphate isomerase family.</text>
</comment>
<dbReference type="UniPathway" id="UPA00138"/>
<comment type="pathway">
    <text evidence="4">Carbohydrate biosynthesis; gluconeogenesis.</text>
</comment>
<dbReference type="GO" id="GO:0006094">
    <property type="term" value="P:gluconeogenesis"/>
    <property type="evidence" value="ECO:0007669"/>
    <property type="project" value="UniProtKB-UniPathway"/>
</dbReference>
<evidence type="ECO:0000256" key="1">
    <source>
        <dbReference type="ARBA" id="ARBA00007422"/>
    </source>
</evidence>
<dbReference type="GO" id="GO:0046166">
    <property type="term" value="P:glyceraldehyde-3-phosphate biosynthetic process"/>
    <property type="evidence" value="ECO:0007669"/>
    <property type="project" value="TreeGrafter"/>
</dbReference>
<dbReference type="GO" id="GO:0019563">
    <property type="term" value="P:glycerol catabolic process"/>
    <property type="evidence" value="ECO:0007669"/>
    <property type="project" value="TreeGrafter"/>
</dbReference>
<comment type="subunit">
    <text evidence="2">Homodimer.</text>
</comment>
<dbReference type="Pfam" id="PF00121">
    <property type="entry name" value="TIM"/>
    <property type="match status" value="1"/>
</dbReference>
<dbReference type="EMBL" id="EF134122">
    <property type="protein sequence ID" value="ABV22236.1"/>
    <property type="molecule type" value="mRNA"/>
</dbReference>
<protein>
    <recommendedName>
        <fullName evidence="4">Triosephosphate isomerase</fullName>
        <ecNumber evidence="4">5.3.1.1</ecNumber>
    </recommendedName>
</protein>
<comment type="pathway">
    <text evidence="4">Carbohydrate degradation; glycolysis; D-glyceraldehyde 3-phosphate from glycerone phosphate: step 1/1.</text>
</comment>
<reference evidence="5" key="1">
    <citation type="journal article" date="2007" name="Proc. Natl. Acad. Sci. U.S.A.">
        <title>Spliced leader RNA trans-splicing in dinoflagellates.</title>
        <authorList>
            <person name="Zhang H."/>
            <person name="Hou Y."/>
            <person name="Miranda L."/>
            <person name="Campbell D.A."/>
            <person name="Sturm N.R."/>
            <person name="Gaasterland T."/>
            <person name="Lin S."/>
        </authorList>
    </citation>
    <scope>NUCLEOTIDE SEQUENCE</scope>
    <source>
        <strain evidence="5">CCMP1975</strain>
    </source>
</reference>
<dbReference type="PROSITE" id="PS51440">
    <property type="entry name" value="TIM_2"/>
    <property type="match status" value="1"/>
</dbReference>
<dbReference type="Gene3D" id="3.20.20.70">
    <property type="entry name" value="Aldolase class I"/>
    <property type="match status" value="1"/>
</dbReference>
<evidence type="ECO:0000256" key="3">
    <source>
        <dbReference type="ARBA" id="ARBA00023235"/>
    </source>
</evidence>
<sequence length="262" mass="28034">MPRKPIVGANWKCNPAKPGDLEGLVANINACDTSKCEVYVCPSNLHVGIVYQKFNPDILVAPQNCNFKGCGAYTGETAVDQMKEMGIKAVLIGHSERRGEFGLPTPAESSELLATKLKYILDAGLMGILAIGEPLPVREKGIEATVNHCKEQLNPVLPILKELEDKSRVVIAYEPVWSIGTGVTASPEQAQETHAALRAYIKEACDEKTADEIRIQYGGSANAKNAPELSACPDVDGFLVGGASLKPEFKDIVAAISEVKGC</sequence>
<organism evidence="5">
    <name type="scientific">Karlodinium veneficum</name>
    <name type="common">Dinoflagellate</name>
    <name type="synonym">Karlodinium micrum</name>
    <dbReference type="NCBI Taxonomy" id="407301"/>
    <lineage>
        <taxon>Eukaryota</taxon>
        <taxon>Sar</taxon>
        <taxon>Alveolata</taxon>
        <taxon>Dinophyceae</taxon>
        <taxon>Gymnodiniales</taxon>
        <taxon>Kareniaceae</taxon>
        <taxon>Karlodinium</taxon>
    </lineage>
</organism>
<comment type="catalytic activity">
    <reaction evidence="4">
        <text>D-glyceraldehyde 3-phosphate = dihydroxyacetone phosphate</text>
        <dbReference type="Rhea" id="RHEA:18585"/>
        <dbReference type="ChEBI" id="CHEBI:57642"/>
        <dbReference type="ChEBI" id="CHEBI:59776"/>
        <dbReference type="EC" id="5.3.1.1"/>
    </reaction>
</comment>
<name>A7YXV7_KARVE</name>
<dbReference type="EC" id="5.3.1.1" evidence="4"/>
<evidence type="ECO:0000313" key="5">
    <source>
        <dbReference type="EMBL" id="ABV22236.1"/>
    </source>
</evidence>
<dbReference type="InterPro" id="IPR035990">
    <property type="entry name" value="TIM_sf"/>
</dbReference>
<dbReference type="GO" id="GO:0005829">
    <property type="term" value="C:cytosol"/>
    <property type="evidence" value="ECO:0007669"/>
    <property type="project" value="TreeGrafter"/>
</dbReference>
<dbReference type="PROSITE" id="PS00171">
    <property type="entry name" value="TIM_1"/>
    <property type="match status" value="1"/>
</dbReference>
<keyword evidence="4" id="KW-0324">Glycolysis</keyword>
<accession>A7YXV7</accession>
<dbReference type="CDD" id="cd00311">
    <property type="entry name" value="TIM"/>
    <property type="match status" value="1"/>
</dbReference>
<dbReference type="NCBIfam" id="TIGR00419">
    <property type="entry name" value="tim"/>
    <property type="match status" value="1"/>
</dbReference>
<keyword evidence="3 4" id="KW-0413">Isomerase</keyword>
<proteinExistence type="evidence at transcript level"/>
<dbReference type="AlphaFoldDB" id="A7YXV7"/>
<dbReference type="UniPathway" id="UPA00109">
    <property type="reaction ID" value="UER00189"/>
</dbReference>
<dbReference type="PANTHER" id="PTHR21139:SF2">
    <property type="entry name" value="TRIOSEPHOSPHATE ISOMERASE"/>
    <property type="match status" value="1"/>
</dbReference>
<dbReference type="InterPro" id="IPR013785">
    <property type="entry name" value="Aldolase_TIM"/>
</dbReference>
<dbReference type="InterPro" id="IPR020861">
    <property type="entry name" value="Triosephosphate_isomerase_AS"/>
</dbReference>
<dbReference type="InterPro" id="IPR000652">
    <property type="entry name" value="Triosephosphate_isomerase"/>
</dbReference>
<dbReference type="GO" id="GO:0006096">
    <property type="term" value="P:glycolytic process"/>
    <property type="evidence" value="ECO:0007669"/>
    <property type="project" value="UniProtKB-UniPathway"/>
</dbReference>
<dbReference type="PANTHER" id="PTHR21139">
    <property type="entry name" value="TRIOSEPHOSPHATE ISOMERASE"/>
    <property type="match status" value="1"/>
</dbReference>
<evidence type="ECO:0000256" key="4">
    <source>
        <dbReference type="RuleBase" id="RU363013"/>
    </source>
</evidence>
<keyword evidence="4" id="KW-0312">Gluconeogenesis</keyword>
<evidence type="ECO:0000256" key="2">
    <source>
        <dbReference type="ARBA" id="ARBA00011738"/>
    </source>
</evidence>
<dbReference type="GO" id="GO:0004807">
    <property type="term" value="F:triose-phosphate isomerase activity"/>
    <property type="evidence" value="ECO:0007669"/>
    <property type="project" value="UniProtKB-EC"/>
</dbReference>